<dbReference type="GO" id="GO:0006537">
    <property type="term" value="P:glutamate biosynthetic process"/>
    <property type="evidence" value="ECO:0007669"/>
    <property type="project" value="InterPro"/>
</dbReference>
<evidence type="ECO:0000256" key="2">
    <source>
        <dbReference type="PIRNR" id="PIRNR006429"/>
    </source>
</evidence>
<evidence type="ECO:0000313" key="6">
    <source>
        <dbReference type="Proteomes" id="UP000553034"/>
    </source>
</evidence>
<feature type="transmembrane region" description="Helical" evidence="3">
    <location>
        <begin position="12"/>
        <end position="30"/>
    </location>
</feature>
<dbReference type="Pfam" id="PF01645">
    <property type="entry name" value="Glu_synthase"/>
    <property type="match status" value="1"/>
</dbReference>
<dbReference type="CDD" id="cd02808">
    <property type="entry name" value="GltS_FMN"/>
    <property type="match status" value="1"/>
</dbReference>
<evidence type="ECO:0000313" key="5">
    <source>
        <dbReference type="EMBL" id="MBB4119677.1"/>
    </source>
</evidence>
<gene>
    <name evidence="5" type="ORF">GGR32_001983</name>
</gene>
<evidence type="ECO:0000259" key="4">
    <source>
        <dbReference type="Pfam" id="PF01645"/>
    </source>
</evidence>
<dbReference type="PANTHER" id="PTHR43819">
    <property type="entry name" value="ARCHAEAL-TYPE GLUTAMATE SYNTHASE [NADPH]"/>
    <property type="match status" value="1"/>
</dbReference>
<dbReference type="SUPFAM" id="SSF51395">
    <property type="entry name" value="FMN-linked oxidoreductases"/>
    <property type="match status" value="1"/>
</dbReference>
<comment type="caution">
    <text evidence="5">The sequence shown here is derived from an EMBL/GenBank/DDBJ whole genome shotgun (WGS) entry which is preliminary data.</text>
</comment>
<sequence>MDKIVDFLGDITWWQWILFIILLIIVRDVFFNKKHIITHNFPFVGHFRYILESIGPELRQYIVANNREELPFNRVERSWVYASAKNQNNYEGFGTDQNIYETNYIFIKNAISPYRMKADNPNISDPYFLPCAKVMGLHHKRRKPFRPASVINISAMSFGSLSARAVESLNSGAAKCYAYHNTGEGGLSPYHKQGGDIVYQIGTGYFGVRDEEGNFSIDALVKLVEENPCIKAIEIKLSQGAKPGKGGVLPASKITPEISKIRRVPLGKDVISPPYHRAFSTNQEMIDFVEKIANATGLPVGIKAAIGKLDDWRIIARLMKEQGKGPDFISIDGGEGGTGAAPPSFADHVAMPWMYGFRNIYKIFKDVNLSDQIVFVGSGKLGFPSKAAMAFAMGADILNVAREAMMSIGCIQAQSCHNNTCPTGIATQNKWLQSGINVANKAERLSYYFKNFCKEFIEITHACGYEHPCQFTMDDVDMNLSDQDFTKSLADSFEYHKTKVPFESMKALMECPFLGGNYRELNGQTTIDKQKIRY</sequence>
<protein>
    <submittedName>
        <fullName evidence="5">Glutamate synthase domain-containing protein 2</fullName>
    </submittedName>
</protein>
<reference evidence="5 6" key="1">
    <citation type="submission" date="2020-08" db="EMBL/GenBank/DDBJ databases">
        <title>Genomic Encyclopedia of Type Strains, Phase IV (KMG-IV): sequencing the most valuable type-strain genomes for metagenomic binning, comparative biology and taxonomic classification.</title>
        <authorList>
            <person name="Goeker M."/>
        </authorList>
    </citation>
    <scope>NUCLEOTIDE SEQUENCE [LARGE SCALE GENOMIC DNA]</scope>
    <source>
        <strain evidence="5 6">DSM 29568</strain>
    </source>
</reference>
<name>A0A840EXX1_9FLAO</name>
<evidence type="ECO:0000256" key="3">
    <source>
        <dbReference type="SAM" id="Phobius"/>
    </source>
</evidence>
<dbReference type="Gene3D" id="3.20.20.70">
    <property type="entry name" value="Aldolase class I"/>
    <property type="match status" value="1"/>
</dbReference>
<keyword evidence="3" id="KW-1133">Transmembrane helix</keyword>
<keyword evidence="6" id="KW-1185">Reference proteome</keyword>
<accession>A0A840EXX1</accession>
<feature type="domain" description="Glutamate synthase" evidence="4">
    <location>
        <begin position="138"/>
        <end position="465"/>
    </location>
</feature>
<dbReference type="GO" id="GO:0015930">
    <property type="term" value="F:glutamate synthase activity"/>
    <property type="evidence" value="ECO:0007669"/>
    <property type="project" value="InterPro"/>
</dbReference>
<proteinExistence type="inferred from homology"/>
<dbReference type="RefSeq" id="WP_183478026.1">
    <property type="nucleotide sequence ID" value="NZ_JACIFO010000008.1"/>
</dbReference>
<dbReference type="InterPro" id="IPR013785">
    <property type="entry name" value="Aldolase_TIM"/>
</dbReference>
<dbReference type="EMBL" id="JACIFO010000008">
    <property type="protein sequence ID" value="MBB4119677.1"/>
    <property type="molecule type" value="Genomic_DNA"/>
</dbReference>
<organism evidence="5 6">
    <name type="scientific">Mesonia hippocampi</name>
    <dbReference type="NCBI Taxonomy" id="1628250"/>
    <lineage>
        <taxon>Bacteria</taxon>
        <taxon>Pseudomonadati</taxon>
        <taxon>Bacteroidota</taxon>
        <taxon>Flavobacteriia</taxon>
        <taxon>Flavobacteriales</taxon>
        <taxon>Flavobacteriaceae</taxon>
        <taxon>Mesonia</taxon>
    </lineage>
</organism>
<dbReference type="InterPro" id="IPR002932">
    <property type="entry name" value="Glu_synthdom"/>
</dbReference>
<evidence type="ECO:0000256" key="1">
    <source>
        <dbReference type="ARBA" id="ARBA00009716"/>
    </source>
</evidence>
<dbReference type="InterPro" id="IPR024188">
    <property type="entry name" value="GltB"/>
</dbReference>
<dbReference type="Proteomes" id="UP000553034">
    <property type="component" value="Unassembled WGS sequence"/>
</dbReference>
<keyword evidence="3" id="KW-0812">Transmembrane</keyword>
<keyword evidence="3" id="KW-0472">Membrane</keyword>
<dbReference type="PANTHER" id="PTHR43819:SF1">
    <property type="entry name" value="ARCHAEAL-TYPE GLUTAMATE SYNTHASE [NADPH]"/>
    <property type="match status" value="1"/>
</dbReference>
<dbReference type="PIRSF" id="PIRSF006429">
    <property type="entry name" value="GOGAT_lg_2"/>
    <property type="match status" value="1"/>
</dbReference>
<dbReference type="AlphaFoldDB" id="A0A840EXX1"/>
<comment type="similarity">
    <text evidence="1 2">Belongs to the glutamate synthase family.</text>
</comment>